<comment type="caution">
    <text evidence="2">The sequence shown here is derived from an EMBL/GenBank/DDBJ whole genome shotgun (WGS) entry which is preliminary data.</text>
</comment>
<reference evidence="2 3" key="1">
    <citation type="submission" date="2019-07" db="EMBL/GenBank/DDBJ databases">
        <authorList>
            <person name="Zhao L.H."/>
        </authorList>
    </citation>
    <scope>NUCLEOTIDE SEQUENCE [LARGE SCALE GENOMIC DNA]</scope>
    <source>
        <strain evidence="2 3">Co35</strain>
    </source>
</reference>
<evidence type="ECO:0000313" key="2">
    <source>
        <dbReference type="EMBL" id="TSD57844.1"/>
    </source>
</evidence>
<sequence>MTGIRHRHIARASRTGMLLAVSGATAMAAAALLTVNPTKAYAEQASPTDVDGSSTVRVQVLTPRIEAGDTARFVVGVSAEGARPDGEVQLRIGDRIVTRELVVGTASVNVRLDEPGAVEVRARHLDDASSHARWSDATIIDVR</sequence>
<keyword evidence="3" id="KW-1185">Reference proteome</keyword>
<evidence type="ECO:0000313" key="3">
    <source>
        <dbReference type="Proteomes" id="UP000316988"/>
    </source>
</evidence>
<dbReference type="RefSeq" id="WP_143914472.1">
    <property type="nucleotide sequence ID" value="NZ_VLNT01000017.1"/>
</dbReference>
<protein>
    <recommendedName>
        <fullName evidence="4">Bacterial Ig-like domain-containing protein</fullName>
    </recommendedName>
</protein>
<dbReference type="AlphaFoldDB" id="A0A554RUQ2"/>
<dbReference type="OrthoDB" id="9906036at2"/>
<gene>
    <name evidence="2" type="ORF">FNM00_15590</name>
</gene>
<proteinExistence type="predicted"/>
<evidence type="ECO:0000256" key="1">
    <source>
        <dbReference type="SAM" id="SignalP"/>
    </source>
</evidence>
<evidence type="ECO:0008006" key="4">
    <source>
        <dbReference type="Google" id="ProtNLM"/>
    </source>
</evidence>
<dbReference type="Proteomes" id="UP000316988">
    <property type="component" value="Unassembled WGS sequence"/>
</dbReference>
<name>A0A554RUQ2_9ACTN</name>
<dbReference type="EMBL" id="VLNT01000017">
    <property type="protein sequence ID" value="TSD57844.1"/>
    <property type="molecule type" value="Genomic_DNA"/>
</dbReference>
<accession>A0A554RUQ2</accession>
<keyword evidence="1" id="KW-0732">Signal</keyword>
<organism evidence="2 3">
    <name type="scientific">Aeromicrobium piscarium</name>
    <dbReference type="NCBI Taxonomy" id="2590901"/>
    <lineage>
        <taxon>Bacteria</taxon>
        <taxon>Bacillati</taxon>
        <taxon>Actinomycetota</taxon>
        <taxon>Actinomycetes</taxon>
        <taxon>Propionibacteriales</taxon>
        <taxon>Nocardioidaceae</taxon>
        <taxon>Aeromicrobium</taxon>
    </lineage>
</organism>
<feature type="signal peptide" evidence="1">
    <location>
        <begin position="1"/>
        <end position="42"/>
    </location>
</feature>
<feature type="chain" id="PRO_5021906170" description="Bacterial Ig-like domain-containing protein" evidence="1">
    <location>
        <begin position="43"/>
        <end position="143"/>
    </location>
</feature>